<proteinExistence type="predicted"/>
<keyword evidence="4" id="KW-1185">Reference proteome</keyword>
<gene>
    <name evidence="3" type="ORF">P375_06640</name>
</gene>
<feature type="transmembrane region" description="Helical" evidence="2">
    <location>
        <begin position="88"/>
        <end position="105"/>
    </location>
</feature>
<protein>
    <submittedName>
        <fullName evidence="3">Tail protein</fullName>
    </submittedName>
</protein>
<dbReference type="InterPro" id="IPR010654">
    <property type="entry name" value="Phage_lambda_tail_I"/>
</dbReference>
<keyword evidence="2" id="KW-0472">Membrane</keyword>
<evidence type="ECO:0000256" key="2">
    <source>
        <dbReference type="SAM" id="Phobius"/>
    </source>
</evidence>
<feature type="region of interest" description="Disordered" evidence="1">
    <location>
        <begin position="145"/>
        <end position="165"/>
    </location>
</feature>
<sequence length="216" mass="23033">MATIKLYGNLKRFGTAFDLAVDDTAEAIRALCCQLVGFRQALQQGYYKVRIDEHLVTATSLEKDILYKLNDNAVVHLTPVIKGAKNGGIFNIVVGAVLIAASWYAGGAAGWAYLGAAGYTGATMAFMAGASMILSGVTQLLSPQPKMGSVGTEQEKKQSTSFSNLGNLSAQGRPVPLAYGEIMVGSLIISQGVETYNVDEEMKKKTEPKKGLFRKG</sequence>
<name>A0A0A2Y316_9PAST</name>
<keyword evidence="2" id="KW-0812">Transmembrane</keyword>
<evidence type="ECO:0000313" key="4">
    <source>
        <dbReference type="Proteomes" id="UP000030418"/>
    </source>
</evidence>
<evidence type="ECO:0000313" key="3">
    <source>
        <dbReference type="EMBL" id="KGQ31889.1"/>
    </source>
</evidence>
<dbReference type="AlphaFoldDB" id="A0A0A2Y316"/>
<dbReference type="Pfam" id="PF06805">
    <property type="entry name" value="Lambda_tail_I"/>
    <property type="match status" value="1"/>
</dbReference>
<feature type="transmembrane region" description="Helical" evidence="2">
    <location>
        <begin position="111"/>
        <end position="137"/>
    </location>
</feature>
<comment type="caution">
    <text evidence="3">The sequence shown here is derived from an EMBL/GenBank/DDBJ whole genome shotgun (WGS) entry which is preliminary data.</text>
</comment>
<evidence type="ECO:0000256" key="1">
    <source>
        <dbReference type="SAM" id="MobiDB-lite"/>
    </source>
</evidence>
<dbReference type="EMBL" id="JPXY01000028">
    <property type="protein sequence ID" value="KGQ31889.1"/>
    <property type="molecule type" value="Genomic_DNA"/>
</dbReference>
<dbReference type="RefSeq" id="WP_039135645.1">
    <property type="nucleotide sequence ID" value="NZ_JPXY01000028.1"/>
</dbReference>
<dbReference type="Proteomes" id="UP000030418">
    <property type="component" value="Unassembled WGS sequence"/>
</dbReference>
<reference evidence="3 4" key="1">
    <citation type="submission" date="2014-08" db="EMBL/GenBank/DDBJ databases">
        <title>Chaperone-usher fimbriae in a diverse selection of Gallibacterium genomes.</title>
        <authorList>
            <person name="Kudirkiene E."/>
            <person name="Bager R.J."/>
            <person name="Johnson T.J."/>
            <person name="Bojesen A.M."/>
        </authorList>
    </citation>
    <scope>NUCLEOTIDE SEQUENCE [LARGE SCALE GENOMIC DNA]</scope>
    <source>
        <strain evidence="3 4">CCM5976</strain>
    </source>
</reference>
<organism evidence="3 4">
    <name type="scientific">Gallibacterium genomosp. 2</name>
    <dbReference type="NCBI Taxonomy" id="155517"/>
    <lineage>
        <taxon>Bacteria</taxon>
        <taxon>Pseudomonadati</taxon>
        <taxon>Pseudomonadota</taxon>
        <taxon>Gammaproteobacteria</taxon>
        <taxon>Pasteurellales</taxon>
        <taxon>Pasteurellaceae</taxon>
        <taxon>Gallibacterium</taxon>
    </lineage>
</organism>
<keyword evidence="2" id="KW-1133">Transmembrane helix</keyword>
<accession>A0A0A2Y316</accession>